<sequence length="593" mass="64786">MSSTANNPYFQLWASRPQTKPPTSSSSKGGKAGSSSTAGSQRYRVDLDAPGGVTYAPSDETGVHGMKRRLFLPRRGARDDEYDYGWEIAQRAKKEEAALAKRRGEAARQTTSSGDAPFAIGDDDDDTKEAADSLSALQTSAVEAERSDAQRYKDTIDMTPRLPQEGDSATSADPSYSSSSTHPSEAAPSILSPSHAASTRSTRTTATTLALQRGELPKHPRIDGSINVASFRPPPSITGDTYRSVDPWNAPSYSGRTEFDRMTEQERDKGITKAEEFAGEGMVPTRGEVEENAAREGSDGATIKTTKTRGTTAPTTTSAGPLLIRDIFIPDPRPYRPLRLVRRSDPRQALVVCSGLTMSSRQAATYQAAVRAAKEARGEYIDLYQAERAKKYLDSFGGDESGEVRGGLGVYFCPPDPMMKPAHGHAPLEDEGEGDKAGSRAEGNFSPVIAALEYVPWHEEGFDKIVVAIPCAHEWLVRGIANDLHEWRRNAWRLTRAMRMSPSPSSGERDGGLFGQVGETVPDRDLWECLDAVVTKWEEVDVSVRFWCLAPQEEEQGDGFVGRAHELAKEGAAKDNQQPQMVRWVKKKGQQNK</sequence>
<keyword evidence="3" id="KW-1185">Reference proteome</keyword>
<dbReference type="AlphaFoldDB" id="A0A316UUL4"/>
<dbReference type="Gene3D" id="3.30.420.10">
    <property type="entry name" value="Ribonuclease H-like superfamily/Ribonuclease H"/>
    <property type="match status" value="1"/>
</dbReference>
<feature type="compositionally biased region" description="Basic residues" evidence="1">
    <location>
        <begin position="584"/>
        <end position="593"/>
    </location>
</feature>
<feature type="compositionally biased region" description="Low complexity" evidence="1">
    <location>
        <begin position="168"/>
        <end position="189"/>
    </location>
</feature>
<feature type="region of interest" description="Disordered" evidence="1">
    <location>
        <begin position="291"/>
        <end position="317"/>
    </location>
</feature>
<dbReference type="GO" id="GO:0003676">
    <property type="term" value="F:nucleic acid binding"/>
    <property type="evidence" value="ECO:0007669"/>
    <property type="project" value="InterPro"/>
</dbReference>
<dbReference type="OrthoDB" id="407198at2759"/>
<dbReference type="InterPro" id="IPR036397">
    <property type="entry name" value="RNaseH_sf"/>
</dbReference>
<name>A0A316UUL4_9BASI</name>
<dbReference type="EMBL" id="KZ819664">
    <property type="protein sequence ID" value="PWN29000.1"/>
    <property type="molecule type" value="Genomic_DNA"/>
</dbReference>
<feature type="compositionally biased region" description="Basic and acidic residues" evidence="1">
    <location>
        <begin position="143"/>
        <end position="156"/>
    </location>
</feature>
<feature type="region of interest" description="Disordered" evidence="1">
    <location>
        <begin position="570"/>
        <end position="593"/>
    </location>
</feature>
<dbReference type="GeneID" id="37025248"/>
<evidence type="ECO:0000313" key="3">
    <source>
        <dbReference type="Proteomes" id="UP000245884"/>
    </source>
</evidence>
<protein>
    <submittedName>
        <fullName evidence="2">Uncharacterized protein</fullName>
    </submittedName>
</protein>
<dbReference type="Proteomes" id="UP000245884">
    <property type="component" value="Unassembled WGS sequence"/>
</dbReference>
<proteinExistence type="predicted"/>
<evidence type="ECO:0000313" key="2">
    <source>
        <dbReference type="EMBL" id="PWN29000.1"/>
    </source>
</evidence>
<feature type="compositionally biased region" description="Basic and acidic residues" evidence="1">
    <location>
        <begin position="97"/>
        <end position="106"/>
    </location>
</feature>
<gene>
    <name evidence="2" type="ORF">BDZ90DRAFT_136700</name>
</gene>
<feature type="region of interest" description="Disordered" evidence="1">
    <location>
        <begin position="97"/>
        <end position="244"/>
    </location>
</feature>
<organism evidence="2 3">
    <name type="scientific">Jaminaea rosea</name>
    <dbReference type="NCBI Taxonomy" id="1569628"/>
    <lineage>
        <taxon>Eukaryota</taxon>
        <taxon>Fungi</taxon>
        <taxon>Dikarya</taxon>
        <taxon>Basidiomycota</taxon>
        <taxon>Ustilaginomycotina</taxon>
        <taxon>Exobasidiomycetes</taxon>
        <taxon>Microstromatales</taxon>
        <taxon>Microstromatales incertae sedis</taxon>
        <taxon>Jaminaea</taxon>
    </lineage>
</organism>
<dbReference type="RefSeq" id="XP_025363612.1">
    <property type="nucleotide sequence ID" value="XM_025503425.1"/>
</dbReference>
<feature type="compositionally biased region" description="Low complexity" evidence="1">
    <location>
        <begin position="300"/>
        <end position="317"/>
    </location>
</feature>
<feature type="region of interest" description="Disordered" evidence="1">
    <location>
        <begin position="421"/>
        <end position="440"/>
    </location>
</feature>
<reference evidence="2 3" key="1">
    <citation type="journal article" date="2018" name="Mol. Biol. Evol.">
        <title>Broad Genomic Sampling Reveals a Smut Pathogenic Ancestry of the Fungal Clade Ustilaginomycotina.</title>
        <authorList>
            <person name="Kijpornyongpan T."/>
            <person name="Mondo S.J."/>
            <person name="Barry K."/>
            <person name="Sandor L."/>
            <person name="Lee J."/>
            <person name="Lipzen A."/>
            <person name="Pangilinan J."/>
            <person name="LaButti K."/>
            <person name="Hainaut M."/>
            <person name="Henrissat B."/>
            <person name="Grigoriev I.V."/>
            <person name="Spatafora J.W."/>
            <person name="Aime M.C."/>
        </authorList>
    </citation>
    <scope>NUCLEOTIDE SEQUENCE [LARGE SCALE GENOMIC DNA]</scope>
    <source>
        <strain evidence="2 3">MCA 5214</strain>
    </source>
</reference>
<evidence type="ECO:0000256" key="1">
    <source>
        <dbReference type="SAM" id="MobiDB-lite"/>
    </source>
</evidence>
<accession>A0A316UUL4</accession>
<dbReference type="STRING" id="1569628.A0A316UUL4"/>
<feature type="region of interest" description="Disordered" evidence="1">
    <location>
        <begin position="1"/>
        <end position="64"/>
    </location>
</feature>
<feature type="compositionally biased region" description="Low complexity" evidence="1">
    <location>
        <begin position="196"/>
        <end position="211"/>
    </location>
</feature>
<feature type="compositionally biased region" description="Low complexity" evidence="1">
    <location>
        <begin position="23"/>
        <end position="40"/>
    </location>
</feature>